<dbReference type="PANTHER" id="PTHR33529">
    <property type="entry name" value="SLR0882 PROTEIN-RELATED"/>
    <property type="match status" value="1"/>
</dbReference>
<evidence type="ECO:0008006" key="9">
    <source>
        <dbReference type="Google" id="ProtNLM"/>
    </source>
</evidence>
<feature type="transmembrane region" description="Helical" evidence="6">
    <location>
        <begin position="269"/>
        <end position="291"/>
    </location>
</feature>
<evidence type="ECO:0000256" key="6">
    <source>
        <dbReference type="SAM" id="Phobius"/>
    </source>
</evidence>
<protein>
    <recommendedName>
        <fullName evidence="9">Permease</fullName>
    </recommendedName>
</protein>
<evidence type="ECO:0000256" key="5">
    <source>
        <dbReference type="ARBA" id="ARBA00023136"/>
    </source>
</evidence>
<dbReference type="AlphaFoldDB" id="Q7VG28"/>
<evidence type="ECO:0000256" key="1">
    <source>
        <dbReference type="ARBA" id="ARBA00004651"/>
    </source>
</evidence>
<comment type="subcellular location">
    <subcellularLocation>
        <location evidence="1">Cell membrane</location>
        <topology evidence="1">Multi-pass membrane protein</topology>
    </subcellularLocation>
</comment>
<feature type="transmembrane region" description="Helical" evidence="6">
    <location>
        <begin position="297"/>
        <end position="318"/>
    </location>
</feature>
<keyword evidence="5 6" id="KW-0472">Membrane</keyword>
<dbReference type="InterPro" id="IPR005495">
    <property type="entry name" value="LptG/LptF_permease"/>
</dbReference>
<organism evidence="7 8">
    <name type="scientific">Helicobacter hepaticus (strain ATCC 51449 / 3B1)</name>
    <dbReference type="NCBI Taxonomy" id="235279"/>
    <lineage>
        <taxon>Bacteria</taxon>
        <taxon>Pseudomonadati</taxon>
        <taxon>Campylobacterota</taxon>
        <taxon>Epsilonproteobacteria</taxon>
        <taxon>Campylobacterales</taxon>
        <taxon>Helicobacteraceae</taxon>
        <taxon>Helicobacter</taxon>
    </lineage>
</organism>
<reference evidence="7 8" key="1">
    <citation type="journal article" date="2003" name="Proc. Natl. Acad. Sci. U.S.A.">
        <title>The complete genome sequence of the carcinogenic bacterium Helicobacter hepaticus.</title>
        <authorList>
            <person name="Suerbaum S."/>
            <person name="Josenhans C."/>
            <person name="Sterzenbach T."/>
            <person name="Drescher B."/>
            <person name="Brandt P."/>
            <person name="Bell M."/>
            <person name="Droege M."/>
            <person name="Fartmann B."/>
            <person name="Fischer H.-P."/>
            <person name="Ge Z."/>
            <person name="Hoerster A."/>
            <person name="Holland R."/>
            <person name="Klein K."/>
            <person name="Koenig J."/>
            <person name="Macko L."/>
            <person name="Mendz G.L."/>
            <person name="Nyakatura G."/>
            <person name="Schauer D.B."/>
            <person name="Shen Z."/>
            <person name="Weber J."/>
            <person name="Frosch M."/>
            <person name="Fox J.G."/>
        </authorList>
    </citation>
    <scope>NUCLEOTIDE SEQUENCE [LARGE SCALE GENOMIC DNA]</scope>
    <source>
        <strain evidence="8">ATCC 51449 / 3B1</strain>
    </source>
</reference>
<evidence type="ECO:0000256" key="2">
    <source>
        <dbReference type="ARBA" id="ARBA00022475"/>
    </source>
</evidence>
<keyword evidence="3 6" id="KW-0812">Transmembrane</keyword>
<evidence type="ECO:0000256" key="4">
    <source>
        <dbReference type="ARBA" id="ARBA00022989"/>
    </source>
</evidence>
<dbReference type="GO" id="GO:0015920">
    <property type="term" value="P:lipopolysaccharide transport"/>
    <property type="evidence" value="ECO:0007669"/>
    <property type="project" value="TreeGrafter"/>
</dbReference>
<feature type="transmembrane region" description="Helical" evidence="6">
    <location>
        <begin position="94"/>
        <end position="112"/>
    </location>
</feature>
<dbReference type="HOGENOM" id="CLU_065978_0_0_7"/>
<keyword evidence="4 6" id="KW-1133">Transmembrane helix</keyword>
<accession>Q7VG28</accession>
<proteinExistence type="predicted"/>
<dbReference type="Proteomes" id="UP000002495">
    <property type="component" value="Chromosome"/>
</dbReference>
<evidence type="ECO:0000313" key="7">
    <source>
        <dbReference type="EMBL" id="AAP78093.1"/>
    </source>
</evidence>
<dbReference type="eggNOG" id="COG0795">
    <property type="taxonomic scope" value="Bacteria"/>
</dbReference>
<gene>
    <name evidence="7" type="ordered locus">HH_1496</name>
</gene>
<dbReference type="GO" id="GO:0043190">
    <property type="term" value="C:ATP-binding cassette (ABC) transporter complex"/>
    <property type="evidence" value="ECO:0007669"/>
    <property type="project" value="TreeGrafter"/>
</dbReference>
<keyword evidence="2" id="KW-1003">Cell membrane</keyword>
<evidence type="ECO:0000313" key="8">
    <source>
        <dbReference type="Proteomes" id="UP000002495"/>
    </source>
</evidence>
<dbReference type="STRING" id="235279.HH_1496"/>
<dbReference type="Pfam" id="PF03739">
    <property type="entry name" value="LptF_LptG"/>
    <property type="match status" value="1"/>
</dbReference>
<dbReference type="OrthoDB" id="5372305at2"/>
<dbReference type="PANTHER" id="PTHR33529:SF6">
    <property type="entry name" value="YJGP_YJGQ FAMILY PERMEASE"/>
    <property type="match status" value="1"/>
</dbReference>
<sequence length="359" mass="40672">MIFRFVGVYYLKYFFIIFLGLEGFFLAIDMLKYVDELPDSANLLILFLFYNGIFALTYTLPISLVLCSILFYMAFLKSSQLTALMALGYSKRQILAPLLVISSVFIGGFIGLNTTSFAYAKEYAESIIYQQNTQNARENLLLKSDNQYIFIRKLYPLLNEQARAEGIKVFTLDGEHKLKNYHEAQEAFFENNVWILKNVKSLEIASSLTLGEKALKITTSGEIEILKDFSSKVLETIAQDKPTASVIDAIASLRIAHKQNVSSDKIRSILYALLVIPFFVPLCIAIISYYIPSLPRYGNLTFISFVCIIGALAVWGLFFSLSQLSVAGLIYPEIGLLLPMGILFVVFLWHIRYLNQKFS</sequence>
<evidence type="ECO:0000256" key="3">
    <source>
        <dbReference type="ARBA" id="ARBA00022692"/>
    </source>
</evidence>
<dbReference type="RefSeq" id="WP_011116336.1">
    <property type="nucleotide sequence ID" value="NC_004917.1"/>
</dbReference>
<feature type="transmembrane region" description="Helical" evidence="6">
    <location>
        <begin position="43"/>
        <end position="74"/>
    </location>
</feature>
<dbReference type="KEGG" id="hhe:HH_1496"/>
<feature type="transmembrane region" description="Helical" evidence="6">
    <location>
        <begin position="330"/>
        <end position="351"/>
    </location>
</feature>
<feature type="transmembrane region" description="Helical" evidence="6">
    <location>
        <begin position="13"/>
        <end position="31"/>
    </location>
</feature>
<dbReference type="EMBL" id="AE017125">
    <property type="protein sequence ID" value="AAP78093.1"/>
    <property type="molecule type" value="Genomic_DNA"/>
</dbReference>
<keyword evidence="8" id="KW-1185">Reference proteome</keyword>
<name>Q7VG28_HELHP</name>